<organism evidence="2 3">
    <name type="scientific">Mucilaginibacter mali</name>
    <dbReference type="NCBI Taxonomy" id="2740462"/>
    <lineage>
        <taxon>Bacteria</taxon>
        <taxon>Pseudomonadati</taxon>
        <taxon>Bacteroidota</taxon>
        <taxon>Sphingobacteriia</taxon>
        <taxon>Sphingobacteriales</taxon>
        <taxon>Sphingobacteriaceae</taxon>
        <taxon>Mucilaginibacter</taxon>
    </lineage>
</organism>
<dbReference type="PANTHER" id="PTHR42831:SF1">
    <property type="entry name" value="FE-S PROTEIN MATURATION AUXILIARY FACTOR YITW"/>
    <property type="match status" value="1"/>
</dbReference>
<dbReference type="RefSeq" id="WP_173417612.1">
    <property type="nucleotide sequence ID" value="NZ_CP054139.1"/>
</dbReference>
<proteinExistence type="predicted"/>
<evidence type="ECO:0000313" key="3">
    <source>
        <dbReference type="Proteomes" id="UP000505355"/>
    </source>
</evidence>
<dbReference type="PANTHER" id="PTHR42831">
    <property type="entry name" value="FE-S PROTEIN MATURATION AUXILIARY FACTOR YITW"/>
    <property type="match status" value="1"/>
</dbReference>
<dbReference type="SUPFAM" id="SSF117916">
    <property type="entry name" value="Fe-S cluster assembly (FSCA) domain-like"/>
    <property type="match status" value="1"/>
</dbReference>
<reference evidence="2 3" key="1">
    <citation type="submission" date="2020-05" db="EMBL/GenBank/DDBJ databases">
        <title>Mucilaginibacter mali sp. nov.</title>
        <authorList>
            <person name="Kim H.S."/>
            <person name="Lee K.C."/>
            <person name="Suh M.K."/>
            <person name="Kim J.-S."/>
            <person name="Han K.-I."/>
            <person name="Eom M.K."/>
            <person name="Shin Y.K."/>
            <person name="Lee J.-S."/>
        </authorList>
    </citation>
    <scope>NUCLEOTIDE SEQUENCE [LARGE SCALE GENOMIC DNA]</scope>
    <source>
        <strain evidence="2 3">G2-14</strain>
    </source>
</reference>
<dbReference type="Proteomes" id="UP000505355">
    <property type="component" value="Chromosome"/>
</dbReference>
<dbReference type="InterPro" id="IPR052339">
    <property type="entry name" value="Fe-S_Maturation_MIP18"/>
</dbReference>
<dbReference type="KEGG" id="mmab:HQ865_25515"/>
<accession>A0A7D4Q7F3</accession>
<dbReference type="InterPro" id="IPR034904">
    <property type="entry name" value="FSCA_dom_sf"/>
</dbReference>
<evidence type="ECO:0000313" key="2">
    <source>
        <dbReference type="EMBL" id="QKJ32967.1"/>
    </source>
</evidence>
<dbReference type="EMBL" id="CP054139">
    <property type="protein sequence ID" value="QKJ32967.1"/>
    <property type="molecule type" value="Genomic_DNA"/>
</dbReference>
<name>A0A7D4Q7F3_9SPHI</name>
<keyword evidence="3" id="KW-1185">Reference proteome</keyword>
<dbReference type="AlphaFoldDB" id="A0A7D4Q7F3"/>
<protein>
    <submittedName>
        <fullName evidence="2">Metal-sulfur cluster assembly factor</fullName>
    </submittedName>
</protein>
<evidence type="ECO:0000259" key="1">
    <source>
        <dbReference type="Pfam" id="PF01883"/>
    </source>
</evidence>
<gene>
    <name evidence="2" type="ORF">HQ865_25515</name>
</gene>
<feature type="domain" description="MIP18 family-like" evidence="1">
    <location>
        <begin position="18"/>
        <end position="81"/>
    </location>
</feature>
<dbReference type="Gene3D" id="3.30.300.130">
    <property type="entry name" value="Fe-S cluster assembly (FSCA)"/>
    <property type="match status" value="1"/>
</dbReference>
<dbReference type="InterPro" id="IPR002744">
    <property type="entry name" value="MIP18-like"/>
</dbReference>
<sequence>MIEIAITDPQYQEKLLLMEMLSIVKDPELDLNIVDLGLIYGVSFDLQEKKISILMTLSTPACPAGDYIRSAVEMTAEKAFPAFTIAIEITFTPAWSADMISEMGRQELGW</sequence>
<dbReference type="Pfam" id="PF01883">
    <property type="entry name" value="FeS_assembly_P"/>
    <property type="match status" value="1"/>
</dbReference>